<sequence length="105" mass="12039">MKISRLGRILEWMVNNSKLLSRVMLTIMALLVIANFIFPAGYDRFFWESLPGAGAVYGIFSCFVIVVVSKFLGYKFLYRPEDYYDNESKPNSLIGDPAKREAQDD</sequence>
<evidence type="ECO:0000256" key="1">
    <source>
        <dbReference type="SAM" id="MobiDB-lite"/>
    </source>
</evidence>
<dbReference type="EMBL" id="CP063982">
    <property type="protein sequence ID" value="UOD50449.1"/>
    <property type="molecule type" value="Genomic_DNA"/>
</dbReference>
<feature type="transmembrane region" description="Helical" evidence="2">
    <location>
        <begin position="20"/>
        <end position="42"/>
    </location>
</feature>
<evidence type="ECO:0000313" key="3">
    <source>
        <dbReference type="EMBL" id="UOD50449.1"/>
    </source>
</evidence>
<evidence type="ECO:0000256" key="2">
    <source>
        <dbReference type="SAM" id="Phobius"/>
    </source>
</evidence>
<evidence type="ECO:0000313" key="4">
    <source>
        <dbReference type="Proteomes" id="UP000831607"/>
    </source>
</evidence>
<reference evidence="3 4" key="1">
    <citation type="submission" date="2020-11" db="EMBL/GenBank/DDBJ databases">
        <title>Algicoccus daihaiensis sp.nov., isolated from Daihai Lake in Inner Mongolia.</title>
        <authorList>
            <person name="Kai J."/>
        </authorList>
    </citation>
    <scope>NUCLEOTIDE SEQUENCE [LARGE SCALE GENOMIC DNA]</scope>
    <source>
        <strain evidence="4">f23</strain>
    </source>
</reference>
<keyword evidence="2" id="KW-0812">Transmembrane</keyword>
<accession>A0ABY4AQW8</accession>
<feature type="transmembrane region" description="Helical" evidence="2">
    <location>
        <begin position="54"/>
        <end position="73"/>
    </location>
</feature>
<protein>
    <submittedName>
        <fullName evidence="3">Uncharacterized protein</fullName>
    </submittedName>
</protein>
<gene>
    <name evidence="3" type="ORF">DHf2319_00435</name>
</gene>
<organism evidence="3 4">
    <name type="scientific">Orrella daihaiensis</name>
    <dbReference type="NCBI Taxonomy" id="2782176"/>
    <lineage>
        <taxon>Bacteria</taxon>
        <taxon>Pseudomonadati</taxon>
        <taxon>Pseudomonadota</taxon>
        <taxon>Betaproteobacteria</taxon>
        <taxon>Burkholderiales</taxon>
        <taxon>Alcaligenaceae</taxon>
        <taxon>Orrella</taxon>
    </lineage>
</organism>
<name>A0ABY4AQW8_9BURK</name>
<keyword evidence="4" id="KW-1185">Reference proteome</keyword>
<proteinExistence type="predicted"/>
<feature type="region of interest" description="Disordered" evidence="1">
    <location>
        <begin position="83"/>
        <end position="105"/>
    </location>
</feature>
<keyword evidence="2" id="KW-1133">Transmembrane helix</keyword>
<dbReference type="RefSeq" id="WP_243478853.1">
    <property type="nucleotide sequence ID" value="NZ_CP063982.1"/>
</dbReference>
<dbReference type="Proteomes" id="UP000831607">
    <property type="component" value="Chromosome"/>
</dbReference>
<keyword evidence="2" id="KW-0472">Membrane</keyword>